<feature type="region of interest" description="Disordered" evidence="1">
    <location>
        <begin position="51"/>
        <end position="87"/>
    </location>
</feature>
<dbReference type="Proteomes" id="UP000299102">
    <property type="component" value="Unassembled WGS sequence"/>
</dbReference>
<evidence type="ECO:0000313" key="2">
    <source>
        <dbReference type="EMBL" id="GBP36538.1"/>
    </source>
</evidence>
<feature type="compositionally biased region" description="Basic and acidic residues" evidence="1">
    <location>
        <begin position="56"/>
        <end position="69"/>
    </location>
</feature>
<keyword evidence="3" id="KW-1185">Reference proteome</keyword>
<reference evidence="2 3" key="1">
    <citation type="journal article" date="2019" name="Commun. Biol.">
        <title>The bagworm genome reveals a unique fibroin gene that provides high tensile strength.</title>
        <authorList>
            <person name="Kono N."/>
            <person name="Nakamura H."/>
            <person name="Ohtoshi R."/>
            <person name="Tomita M."/>
            <person name="Numata K."/>
            <person name="Arakawa K."/>
        </authorList>
    </citation>
    <scope>NUCLEOTIDE SEQUENCE [LARGE SCALE GENOMIC DNA]</scope>
</reference>
<protein>
    <submittedName>
        <fullName evidence="2">Uncharacterized protein</fullName>
    </submittedName>
</protein>
<name>A0A4C1VBL2_EUMVA</name>
<organism evidence="2 3">
    <name type="scientific">Eumeta variegata</name>
    <name type="common">Bagworm moth</name>
    <name type="synonym">Eumeta japonica</name>
    <dbReference type="NCBI Taxonomy" id="151549"/>
    <lineage>
        <taxon>Eukaryota</taxon>
        <taxon>Metazoa</taxon>
        <taxon>Ecdysozoa</taxon>
        <taxon>Arthropoda</taxon>
        <taxon>Hexapoda</taxon>
        <taxon>Insecta</taxon>
        <taxon>Pterygota</taxon>
        <taxon>Neoptera</taxon>
        <taxon>Endopterygota</taxon>
        <taxon>Lepidoptera</taxon>
        <taxon>Glossata</taxon>
        <taxon>Ditrysia</taxon>
        <taxon>Tineoidea</taxon>
        <taxon>Psychidae</taxon>
        <taxon>Oiketicinae</taxon>
        <taxon>Eumeta</taxon>
    </lineage>
</organism>
<evidence type="ECO:0000256" key="1">
    <source>
        <dbReference type="SAM" id="MobiDB-lite"/>
    </source>
</evidence>
<proteinExistence type="predicted"/>
<sequence>MKKKKNILQHQPSSLLHYTLQSGCPPQPPQRRLIKCTISDFECAECGARGHAKAKARGEGRPARPDESRGGGGARRNYGRARDTERQISRNLELMSGFATINLCRARKSGFQYAR</sequence>
<accession>A0A4C1VBL2</accession>
<dbReference type="EMBL" id="BGZK01000319">
    <property type="protein sequence ID" value="GBP36538.1"/>
    <property type="molecule type" value="Genomic_DNA"/>
</dbReference>
<dbReference type="AlphaFoldDB" id="A0A4C1VBL2"/>
<gene>
    <name evidence="2" type="ORF">EVAR_8373_1</name>
</gene>
<comment type="caution">
    <text evidence="2">The sequence shown here is derived from an EMBL/GenBank/DDBJ whole genome shotgun (WGS) entry which is preliminary data.</text>
</comment>
<evidence type="ECO:0000313" key="3">
    <source>
        <dbReference type="Proteomes" id="UP000299102"/>
    </source>
</evidence>